<dbReference type="Pfam" id="PF05193">
    <property type="entry name" value="Peptidase_M16_C"/>
    <property type="match status" value="1"/>
</dbReference>
<reference evidence="4 5" key="1">
    <citation type="submission" date="2013-08" db="EMBL/GenBank/DDBJ databases">
        <title>The genome sequence of Knoellia sinensis.</title>
        <authorList>
            <person name="Zhu W."/>
            <person name="Wang G."/>
        </authorList>
    </citation>
    <scope>NUCLEOTIDE SEQUENCE [LARGE SCALE GENOMIC DNA]</scope>
    <source>
        <strain evidence="4 5">KCTC 19936</strain>
    </source>
</reference>
<dbReference type="EMBL" id="AVPJ01000001">
    <property type="protein sequence ID" value="KGN34942.1"/>
    <property type="molecule type" value="Genomic_DNA"/>
</dbReference>
<comment type="caution">
    <text evidence="4">The sequence shown here is derived from an EMBL/GenBank/DDBJ whole genome shotgun (WGS) entry which is preliminary data.</text>
</comment>
<sequence length="452" mass="47687">MSTETVARPEVQPPGPWAFPMPDESVTDNGIRVLSYAVPGQYVISLRLVVPLSLADEPVDREGVAAMTARLLDEGTAEHSSEEFAELMERAGMALGASVTDGALSVDVDVPQRFLPVALGLLRKALTEPAFPEDEVRRILRSRLAEIEQERASAPHRGARELTATLWSPTERASRPSAGTSESIGAMTRDDVVAFHRAHVGPRGATLVVAGDLTDVDVPAVVESGLGGWSNPGHVVASPVVAPEPAGGGPRLVLVDRPGSVQSEISVAVPGPDRSVTTGWAPYPVLSFIVGGSPSARVDAVLREDKGYTYGIRSAFRPRARGGSFVTAGSVRADATVDALKLLVEILGKAREGFSEKEIRAGIDFVVQTAPGRYATADAVADEASALAIEGLPLDFQTRTLSTMRELDNARLTTAYTEVVTGEWVIVVVGDAEALKEGVEGLGFGKMTVVPN</sequence>
<keyword evidence="4" id="KW-0645">Protease</keyword>
<protein>
    <submittedName>
        <fullName evidence="4">Protease</fullName>
    </submittedName>
</protein>
<gene>
    <name evidence="4" type="ORF">N802_02630</name>
</gene>
<dbReference type="InterPro" id="IPR011765">
    <property type="entry name" value="Pept_M16_N"/>
</dbReference>
<dbReference type="Proteomes" id="UP000030002">
    <property type="component" value="Unassembled WGS sequence"/>
</dbReference>
<feature type="region of interest" description="Disordered" evidence="1">
    <location>
        <begin position="1"/>
        <end position="22"/>
    </location>
</feature>
<evidence type="ECO:0000313" key="4">
    <source>
        <dbReference type="EMBL" id="KGN34942.1"/>
    </source>
</evidence>
<accession>A0A0A0JFU6</accession>
<keyword evidence="4" id="KW-0378">Hydrolase</keyword>
<dbReference type="Pfam" id="PF00675">
    <property type="entry name" value="Peptidase_M16"/>
    <property type="match status" value="1"/>
</dbReference>
<proteinExistence type="predicted"/>
<dbReference type="GO" id="GO:0006508">
    <property type="term" value="P:proteolysis"/>
    <property type="evidence" value="ECO:0007669"/>
    <property type="project" value="UniProtKB-KW"/>
</dbReference>
<dbReference type="SUPFAM" id="SSF63411">
    <property type="entry name" value="LuxS/MPP-like metallohydrolase"/>
    <property type="match status" value="2"/>
</dbReference>
<evidence type="ECO:0000259" key="2">
    <source>
        <dbReference type="Pfam" id="PF00675"/>
    </source>
</evidence>
<dbReference type="InterPro" id="IPR011249">
    <property type="entry name" value="Metalloenz_LuxS/M16"/>
</dbReference>
<evidence type="ECO:0000313" key="5">
    <source>
        <dbReference type="Proteomes" id="UP000030002"/>
    </source>
</evidence>
<feature type="domain" description="Peptidase M16 C-terminal" evidence="3">
    <location>
        <begin position="187"/>
        <end position="361"/>
    </location>
</feature>
<dbReference type="GO" id="GO:0008233">
    <property type="term" value="F:peptidase activity"/>
    <property type="evidence" value="ECO:0007669"/>
    <property type="project" value="UniProtKB-KW"/>
</dbReference>
<dbReference type="PANTHER" id="PTHR11851:SF224">
    <property type="entry name" value="PROCESSING PROTEASE"/>
    <property type="match status" value="1"/>
</dbReference>
<organism evidence="4 5">
    <name type="scientific">Knoellia sinensis KCTC 19936</name>
    <dbReference type="NCBI Taxonomy" id="1385520"/>
    <lineage>
        <taxon>Bacteria</taxon>
        <taxon>Bacillati</taxon>
        <taxon>Actinomycetota</taxon>
        <taxon>Actinomycetes</taxon>
        <taxon>Micrococcales</taxon>
        <taxon>Intrasporangiaceae</taxon>
        <taxon>Knoellia</taxon>
    </lineage>
</organism>
<evidence type="ECO:0000256" key="1">
    <source>
        <dbReference type="SAM" id="MobiDB-lite"/>
    </source>
</evidence>
<dbReference type="PANTHER" id="PTHR11851">
    <property type="entry name" value="METALLOPROTEASE"/>
    <property type="match status" value="1"/>
</dbReference>
<dbReference type="STRING" id="1385520.N802_02630"/>
<feature type="domain" description="Peptidase M16 N-terminal" evidence="2">
    <location>
        <begin position="35"/>
        <end position="168"/>
    </location>
</feature>
<dbReference type="AlphaFoldDB" id="A0A0A0JFU6"/>
<keyword evidence="5" id="KW-1185">Reference proteome</keyword>
<dbReference type="RefSeq" id="WP_035911569.1">
    <property type="nucleotide sequence ID" value="NZ_AVPJ01000001.1"/>
</dbReference>
<dbReference type="OrthoDB" id="9811314at2"/>
<evidence type="ECO:0000259" key="3">
    <source>
        <dbReference type="Pfam" id="PF05193"/>
    </source>
</evidence>
<name>A0A0A0JFU6_9MICO</name>
<dbReference type="InterPro" id="IPR050361">
    <property type="entry name" value="MPP/UQCRC_Complex"/>
</dbReference>
<dbReference type="Gene3D" id="3.30.830.10">
    <property type="entry name" value="Metalloenzyme, LuxS/M16 peptidase-like"/>
    <property type="match status" value="2"/>
</dbReference>
<dbReference type="InterPro" id="IPR007863">
    <property type="entry name" value="Peptidase_M16_C"/>
</dbReference>
<dbReference type="GO" id="GO:0046872">
    <property type="term" value="F:metal ion binding"/>
    <property type="evidence" value="ECO:0007669"/>
    <property type="project" value="InterPro"/>
</dbReference>
<dbReference type="eggNOG" id="COG0612">
    <property type="taxonomic scope" value="Bacteria"/>
</dbReference>